<organism evidence="2 3">
    <name type="scientific">Platanthera guangdongensis</name>
    <dbReference type="NCBI Taxonomy" id="2320717"/>
    <lineage>
        <taxon>Eukaryota</taxon>
        <taxon>Viridiplantae</taxon>
        <taxon>Streptophyta</taxon>
        <taxon>Embryophyta</taxon>
        <taxon>Tracheophyta</taxon>
        <taxon>Spermatophyta</taxon>
        <taxon>Magnoliopsida</taxon>
        <taxon>Liliopsida</taxon>
        <taxon>Asparagales</taxon>
        <taxon>Orchidaceae</taxon>
        <taxon>Orchidoideae</taxon>
        <taxon>Orchideae</taxon>
        <taxon>Orchidinae</taxon>
        <taxon>Platanthera</taxon>
    </lineage>
</organism>
<keyword evidence="1" id="KW-0812">Transmembrane</keyword>
<gene>
    <name evidence="2" type="ORF">KSP40_PGU015240</name>
</gene>
<evidence type="ECO:0000313" key="2">
    <source>
        <dbReference type="EMBL" id="KAK8961140.1"/>
    </source>
</evidence>
<sequence>MPPQSNTMAMDKAGNVVLDIERMKQNLDKCCSGNKYLARKGSYRVEKRGVDEQEVEEPSKKLLIKVLPPQMDQMKQQTVSIKALISVPSVLNSPILADSGDGRSKRFQGWTAIHPRKIVLFFATMWSIGTMTLIYFTLSINRRG</sequence>
<protein>
    <submittedName>
        <fullName evidence="2">Uncharacterized protein</fullName>
    </submittedName>
</protein>
<evidence type="ECO:0000313" key="3">
    <source>
        <dbReference type="Proteomes" id="UP001412067"/>
    </source>
</evidence>
<keyword evidence="3" id="KW-1185">Reference proteome</keyword>
<dbReference type="Proteomes" id="UP001412067">
    <property type="component" value="Unassembled WGS sequence"/>
</dbReference>
<proteinExistence type="predicted"/>
<feature type="transmembrane region" description="Helical" evidence="1">
    <location>
        <begin position="118"/>
        <end position="138"/>
    </location>
</feature>
<dbReference type="PANTHER" id="PTHR34064:SF3">
    <property type="entry name" value="OS04G0672300 PROTEIN"/>
    <property type="match status" value="1"/>
</dbReference>
<dbReference type="PANTHER" id="PTHR34064">
    <property type="entry name" value="OS04G0672300 PROTEIN"/>
    <property type="match status" value="1"/>
</dbReference>
<accession>A0ABR2MAU9</accession>
<keyword evidence="1" id="KW-1133">Transmembrane helix</keyword>
<keyword evidence="1" id="KW-0472">Membrane</keyword>
<dbReference type="EMBL" id="JBBWWR010000010">
    <property type="protein sequence ID" value="KAK8961140.1"/>
    <property type="molecule type" value="Genomic_DNA"/>
</dbReference>
<comment type="caution">
    <text evidence="2">The sequence shown here is derived from an EMBL/GenBank/DDBJ whole genome shotgun (WGS) entry which is preliminary data.</text>
</comment>
<reference evidence="2 3" key="1">
    <citation type="journal article" date="2022" name="Nat. Plants">
        <title>Genomes of leafy and leafless Platanthera orchids illuminate the evolution of mycoheterotrophy.</title>
        <authorList>
            <person name="Li M.H."/>
            <person name="Liu K.W."/>
            <person name="Li Z."/>
            <person name="Lu H.C."/>
            <person name="Ye Q.L."/>
            <person name="Zhang D."/>
            <person name="Wang J.Y."/>
            <person name="Li Y.F."/>
            <person name="Zhong Z.M."/>
            <person name="Liu X."/>
            <person name="Yu X."/>
            <person name="Liu D.K."/>
            <person name="Tu X.D."/>
            <person name="Liu B."/>
            <person name="Hao Y."/>
            <person name="Liao X.Y."/>
            <person name="Jiang Y.T."/>
            <person name="Sun W.H."/>
            <person name="Chen J."/>
            <person name="Chen Y.Q."/>
            <person name="Ai Y."/>
            <person name="Zhai J.W."/>
            <person name="Wu S.S."/>
            <person name="Zhou Z."/>
            <person name="Hsiao Y.Y."/>
            <person name="Wu W.L."/>
            <person name="Chen Y.Y."/>
            <person name="Lin Y.F."/>
            <person name="Hsu J.L."/>
            <person name="Li C.Y."/>
            <person name="Wang Z.W."/>
            <person name="Zhao X."/>
            <person name="Zhong W.Y."/>
            <person name="Ma X.K."/>
            <person name="Ma L."/>
            <person name="Huang J."/>
            <person name="Chen G.Z."/>
            <person name="Huang M.Z."/>
            <person name="Huang L."/>
            <person name="Peng D.H."/>
            <person name="Luo Y.B."/>
            <person name="Zou S.Q."/>
            <person name="Chen S.P."/>
            <person name="Lan S."/>
            <person name="Tsai W.C."/>
            <person name="Van de Peer Y."/>
            <person name="Liu Z.J."/>
        </authorList>
    </citation>
    <scope>NUCLEOTIDE SEQUENCE [LARGE SCALE GENOMIC DNA]</scope>
    <source>
        <strain evidence="2">Lor288</strain>
    </source>
</reference>
<evidence type="ECO:0000256" key="1">
    <source>
        <dbReference type="SAM" id="Phobius"/>
    </source>
</evidence>
<name>A0ABR2MAU9_9ASPA</name>